<name>A0AAV1ZLU2_9ARAC</name>
<dbReference type="PANTHER" id="PTHR46599:SF3">
    <property type="entry name" value="PIGGYBAC TRANSPOSABLE ELEMENT-DERIVED PROTEIN 4"/>
    <property type="match status" value="1"/>
</dbReference>
<keyword evidence="4" id="KW-1185">Reference proteome</keyword>
<dbReference type="Pfam" id="PF13843">
    <property type="entry name" value="DDE_Tnp_1_7"/>
    <property type="match status" value="1"/>
</dbReference>
<evidence type="ECO:0000259" key="2">
    <source>
        <dbReference type="Pfam" id="PF13843"/>
    </source>
</evidence>
<dbReference type="PANTHER" id="PTHR46599">
    <property type="entry name" value="PIGGYBAC TRANSPOSABLE ELEMENT-DERIVED PROTEIN 4"/>
    <property type="match status" value="1"/>
</dbReference>
<feature type="transmembrane region" description="Helical" evidence="1">
    <location>
        <begin position="260"/>
        <end position="280"/>
    </location>
</feature>
<reference evidence="3 4" key="1">
    <citation type="submission" date="2024-04" db="EMBL/GenBank/DDBJ databases">
        <authorList>
            <person name="Rising A."/>
            <person name="Reimegard J."/>
            <person name="Sonavane S."/>
            <person name="Akerstrom W."/>
            <person name="Nylinder S."/>
            <person name="Hedman E."/>
            <person name="Kallberg Y."/>
        </authorList>
    </citation>
    <scope>NUCLEOTIDE SEQUENCE [LARGE SCALE GENOMIC DNA]</scope>
</reference>
<protein>
    <recommendedName>
        <fullName evidence="2">PiggyBac transposable element-derived protein domain-containing protein</fullName>
    </recommendedName>
</protein>
<organism evidence="3 4">
    <name type="scientific">Larinioides sclopetarius</name>
    <dbReference type="NCBI Taxonomy" id="280406"/>
    <lineage>
        <taxon>Eukaryota</taxon>
        <taxon>Metazoa</taxon>
        <taxon>Ecdysozoa</taxon>
        <taxon>Arthropoda</taxon>
        <taxon>Chelicerata</taxon>
        <taxon>Arachnida</taxon>
        <taxon>Araneae</taxon>
        <taxon>Araneomorphae</taxon>
        <taxon>Entelegynae</taxon>
        <taxon>Araneoidea</taxon>
        <taxon>Araneidae</taxon>
        <taxon>Larinioides</taxon>
    </lineage>
</organism>
<evidence type="ECO:0000313" key="4">
    <source>
        <dbReference type="Proteomes" id="UP001497382"/>
    </source>
</evidence>
<dbReference type="Proteomes" id="UP001497382">
    <property type="component" value="Unassembled WGS sequence"/>
</dbReference>
<dbReference type="InterPro" id="IPR029526">
    <property type="entry name" value="PGBD"/>
</dbReference>
<accession>A0AAV1ZLU2</accession>
<keyword evidence="1" id="KW-1133">Transmembrane helix</keyword>
<proteinExistence type="predicted"/>
<keyword evidence="1" id="KW-0472">Membrane</keyword>
<feature type="domain" description="PiggyBac transposable element-derived protein" evidence="2">
    <location>
        <begin position="9"/>
        <end position="85"/>
    </location>
</feature>
<comment type="caution">
    <text evidence="3">The sequence shown here is derived from an EMBL/GenBank/DDBJ whole genome shotgun (WGS) entry which is preliminary data.</text>
</comment>
<keyword evidence="1" id="KW-0812">Transmembrane</keyword>
<evidence type="ECO:0000313" key="3">
    <source>
        <dbReference type="EMBL" id="CAL1272691.1"/>
    </source>
</evidence>
<dbReference type="AlphaFoldDB" id="A0AAV1ZLU2"/>
<evidence type="ECO:0000256" key="1">
    <source>
        <dbReference type="SAM" id="Phobius"/>
    </source>
</evidence>
<dbReference type="EMBL" id="CAXIEN010000063">
    <property type="protein sequence ID" value="CAL1272691.1"/>
    <property type="molecule type" value="Genomic_DNA"/>
</dbReference>
<feature type="transmembrane region" description="Helical" evidence="1">
    <location>
        <begin position="292"/>
        <end position="316"/>
    </location>
</feature>
<feature type="transmembrane region" description="Helical" evidence="1">
    <location>
        <begin position="205"/>
        <end position="227"/>
    </location>
</feature>
<gene>
    <name evidence="3" type="ORF">LARSCL_LOCUS6531</name>
</gene>
<sequence>MPKFGSGAKQAKGESEFLQNRNGTLATRWKDSKKVIVLSNCHLPDITTVERTQRDGKKEKTECPVAIADYNKIMGGVDLSDQKIPYNKKLNNVVRSIRKYYKKEQETIISGKVLTQEIRHVYSNIRSCIIFQKRGSVSTMSLLIGMSLSTSDSIPWNISNVYIRYTKHIMPHDYLVTFSPLTVNVILPDSGLCGVSAESAFSCSYAIYLLFCLILPPLAVIILNGILLSSRVCKRGKTVVTPKRNISSGNSNILNADKEVFSIVIFMSFLIVFSFPRSVIDVAVMCGNLKDLLPVITFSVYFFDSLLDILLPVICLGMHPRSRTLLSQAFRKRRESTSPDLDMVSLNL</sequence>